<reference evidence="1 2" key="1">
    <citation type="submission" date="2019-02" db="EMBL/GenBank/DDBJ databases">
        <title>Marinobacter halodurans sp. nov., a marine bacterium isolated from sea tidal flat.</title>
        <authorList>
            <person name="Yoo Y."/>
            <person name="Lee D.W."/>
            <person name="Kim B.S."/>
            <person name="Kim J.-J."/>
        </authorList>
    </citation>
    <scope>NUCLEOTIDE SEQUENCE [LARGE SCALE GENOMIC DNA]</scope>
    <source>
        <strain evidence="1 2">YJ-S3-2</strain>
    </source>
</reference>
<dbReference type="Proteomes" id="UP000313645">
    <property type="component" value="Unassembled WGS sequence"/>
</dbReference>
<name>A0ABY1ZFP5_9GAMM</name>
<protein>
    <submittedName>
        <fullName evidence="1">Transporter substrate-binding domain-containing protein</fullName>
    </submittedName>
</protein>
<comment type="caution">
    <text evidence="1">The sequence shown here is derived from an EMBL/GenBank/DDBJ whole genome shotgun (WGS) entry which is preliminary data.</text>
</comment>
<keyword evidence="2" id="KW-1185">Reference proteome</keyword>
<accession>A0ABY1ZFP5</accession>
<proteinExistence type="predicted"/>
<evidence type="ECO:0000313" key="2">
    <source>
        <dbReference type="Proteomes" id="UP000313645"/>
    </source>
</evidence>
<sequence length="50" mass="5571">IAIRKGDTAMLEKVTQGLDAMKQSGEFDKLLVKYNLQAPSAEEIAKYMPK</sequence>
<gene>
    <name evidence="1" type="ORF">EZI54_24100</name>
</gene>
<feature type="non-terminal residue" evidence="1">
    <location>
        <position position="1"/>
    </location>
</feature>
<dbReference type="EMBL" id="SJDL01000196">
    <property type="protein sequence ID" value="TBW42845.1"/>
    <property type="molecule type" value="Genomic_DNA"/>
</dbReference>
<organism evidence="1 2">
    <name type="scientific">Marinobacter halodurans</name>
    <dbReference type="NCBI Taxonomy" id="2528979"/>
    <lineage>
        <taxon>Bacteria</taxon>
        <taxon>Pseudomonadati</taxon>
        <taxon>Pseudomonadota</taxon>
        <taxon>Gammaproteobacteria</taxon>
        <taxon>Pseudomonadales</taxon>
        <taxon>Marinobacteraceae</taxon>
        <taxon>Marinobacter</taxon>
    </lineage>
</organism>
<dbReference type="Gene3D" id="3.40.190.10">
    <property type="entry name" value="Periplasmic binding protein-like II"/>
    <property type="match status" value="1"/>
</dbReference>
<evidence type="ECO:0000313" key="1">
    <source>
        <dbReference type="EMBL" id="TBW42845.1"/>
    </source>
</evidence>
<dbReference type="SUPFAM" id="SSF53850">
    <property type="entry name" value="Periplasmic binding protein-like II"/>
    <property type="match status" value="1"/>
</dbReference>